<evidence type="ECO:0000313" key="3">
    <source>
        <dbReference type="Proteomes" id="UP001153069"/>
    </source>
</evidence>
<feature type="region of interest" description="Disordered" evidence="1">
    <location>
        <begin position="695"/>
        <end position="758"/>
    </location>
</feature>
<comment type="caution">
    <text evidence="2">The sequence shown here is derived from an EMBL/GenBank/DDBJ whole genome shotgun (WGS) entry which is preliminary data.</text>
</comment>
<protein>
    <submittedName>
        <fullName evidence="2">Uncharacterized protein</fullName>
    </submittedName>
</protein>
<feature type="region of interest" description="Disordered" evidence="1">
    <location>
        <begin position="1"/>
        <end position="62"/>
    </location>
</feature>
<feature type="region of interest" description="Disordered" evidence="1">
    <location>
        <begin position="643"/>
        <end position="681"/>
    </location>
</feature>
<dbReference type="EMBL" id="CAICTM010000677">
    <property type="protein sequence ID" value="CAB9514845.1"/>
    <property type="molecule type" value="Genomic_DNA"/>
</dbReference>
<evidence type="ECO:0000313" key="2">
    <source>
        <dbReference type="EMBL" id="CAB9514845.1"/>
    </source>
</evidence>
<reference evidence="2" key="1">
    <citation type="submission" date="2020-06" db="EMBL/GenBank/DDBJ databases">
        <authorList>
            <consortium name="Plant Systems Biology data submission"/>
        </authorList>
    </citation>
    <scope>NUCLEOTIDE SEQUENCE</scope>
    <source>
        <strain evidence="2">D6</strain>
    </source>
</reference>
<proteinExistence type="predicted"/>
<keyword evidence="3" id="KW-1185">Reference proteome</keyword>
<sequence>MSQDDDSFSEVGFDDTEPEQQQAEDHERKQHPVIVEVQLPPHFSAGSNKRVSAVASLTTEKSEESSFIPVTIFGKMKVNSSSEAKEAPSNATPAAAESKESPKNETCFEERKVADDDSEVTGWSAVSLHPPGLVGSSNDDESVAASSTISGFDLISLNGTSKKKCKTCSFLNGSTITICEGCSLALVANPCLTFDEKLARQLQHNEEQEAYQALLQEEKKRKNLNQQPILVRARTLADDIISALNRCLSSKQREDVAFSALPHASLTILASRFIECVDQFLVPDHHQSIGSELPIKLCYCFTEKASWRMTQIRQDGFGSNAAFGSTPEAACKAFKAHPRLPGLPSIPENCTSNLWNRNVVPSETHGWIAVIVSGQNFSAVDGGIAEIFRRPSSAQSLPLATFDATLMHDDTIRVLMNNLNMACHDFFGHDPAVVQIEDSAQKRRKGNEDSTDSDEKLAMELQGVLYDDCTGGGSDATGGGSAAANEADFPSFLTDLPAEKNMTEVTEPLDLGFLLQAPILECPDRNARAPARTKPAKYETGKPKSDQSAAQVSLCRYQSSFKAQKTTEKKLGVVEDIIANITEVPPPNTNRQGLRRFFFRVRNVSRCFQSCYGGDADAFCKANPRFDVGRYMCPHGQSHRFTERKEVSVPRPESTADKVAASAKETNKQDPEETVSGLDGLVRVGTIADDSRERNLEAAASMMSGPSTDEDRNAFGRFHDVDEALPSFSLNPGGERKAAGSGDENSSAGSDQEPYQYH</sequence>
<feature type="compositionally biased region" description="Acidic residues" evidence="1">
    <location>
        <begin position="1"/>
        <end position="18"/>
    </location>
</feature>
<gene>
    <name evidence="2" type="ORF">SEMRO_678_G185940.1</name>
</gene>
<evidence type="ECO:0000256" key="1">
    <source>
        <dbReference type="SAM" id="MobiDB-lite"/>
    </source>
</evidence>
<feature type="region of interest" description="Disordered" evidence="1">
    <location>
        <begin position="83"/>
        <end position="140"/>
    </location>
</feature>
<feature type="compositionally biased region" description="Basic and acidic residues" evidence="1">
    <location>
        <begin position="709"/>
        <end position="722"/>
    </location>
</feature>
<organism evidence="2 3">
    <name type="scientific">Seminavis robusta</name>
    <dbReference type="NCBI Taxonomy" id="568900"/>
    <lineage>
        <taxon>Eukaryota</taxon>
        <taxon>Sar</taxon>
        <taxon>Stramenopiles</taxon>
        <taxon>Ochrophyta</taxon>
        <taxon>Bacillariophyta</taxon>
        <taxon>Bacillariophyceae</taxon>
        <taxon>Bacillariophycidae</taxon>
        <taxon>Naviculales</taxon>
        <taxon>Naviculaceae</taxon>
        <taxon>Seminavis</taxon>
    </lineage>
</organism>
<name>A0A9N8E6N3_9STRA</name>
<feature type="compositionally biased region" description="Basic and acidic residues" evidence="1">
    <location>
        <begin position="97"/>
        <end position="115"/>
    </location>
</feature>
<dbReference type="AlphaFoldDB" id="A0A9N8E6N3"/>
<feature type="compositionally biased region" description="Polar residues" evidence="1">
    <location>
        <begin position="45"/>
        <end position="59"/>
    </location>
</feature>
<dbReference type="Proteomes" id="UP001153069">
    <property type="component" value="Unassembled WGS sequence"/>
</dbReference>
<accession>A0A9N8E6N3</accession>